<evidence type="ECO:0000313" key="7">
    <source>
        <dbReference type="EMBL" id="WWC85590.1"/>
    </source>
</evidence>
<feature type="compositionally biased region" description="Low complexity" evidence="5">
    <location>
        <begin position="1"/>
        <end position="19"/>
    </location>
</feature>
<feature type="region of interest" description="Disordered" evidence="5">
    <location>
        <begin position="1"/>
        <end position="51"/>
    </location>
</feature>
<reference evidence="7 8" key="1">
    <citation type="submission" date="2024-01" db="EMBL/GenBank/DDBJ databases">
        <title>Comparative genomics of Cryptococcus and Kwoniella reveals pathogenesis evolution and contrasting modes of karyotype evolution via chromosome fusion or intercentromeric recombination.</title>
        <authorList>
            <person name="Coelho M.A."/>
            <person name="David-Palma M."/>
            <person name="Shea T."/>
            <person name="Bowers K."/>
            <person name="McGinley-Smith S."/>
            <person name="Mohammad A.W."/>
            <person name="Gnirke A."/>
            <person name="Yurkov A.M."/>
            <person name="Nowrousian M."/>
            <person name="Sun S."/>
            <person name="Cuomo C.A."/>
            <person name="Heitman J."/>
        </authorList>
    </citation>
    <scope>NUCLEOTIDE SEQUENCE [LARGE SCALE GENOMIC DNA]</scope>
    <source>
        <strain evidence="7 8">CBS 6074</strain>
    </source>
</reference>
<dbReference type="GeneID" id="91091126"/>
<dbReference type="InterPro" id="IPR036134">
    <property type="entry name" value="Crypto/Photolyase_FAD-like_sf"/>
</dbReference>
<dbReference type="InterPro" id="IPR036155">
    <property type="entry name" value="Crypto/Photolyase_N_sf"/>
</dbReference>
<dbReference type="GO" id="GO:0003677">
    <property type="term" value="F:DNA binding"/>
    <property type="evidence" value="ECO:0007669"/>
    <property type="project" value="TreeGrafter"/>
</dbReference>
<dbReference type="InterPro" id="IPR006050">
    <property type="entry name" value="DNA_photolyase_N"/>
</dbReference>
<evidence type="ECO:0000259" key="6">
    <source>
        <dbReference type="PROSITE" id="PS51645"/>
    </source>
</evidence>
<dbReference type="Gene3D" id="3.40.50.620">
    <property type="entry name" value="HUPs"/>
    <property type="match status" value="1"/>
</dbReference>
<gene>
    <name evidence="7" type="ORF">L201_000454</name>
</gene>
<evidence type="ECO:0000256" key="4">
    <source>
        <dbReference type="PIRSR" id="PIRSR602081-1"/>
    </source>
</evidence>
<dbReference type="SUPFAM" id="SSF52425">
    <property type="entry name" value="Cryptochrome/photolyase, N-terminal domain"/>
    <property type="match status" value="1"/>
</dbReference>
<feature type="domain" description="Photolyase/cryptochrome alpha/beta" evidence="6">
    <location>
        <begin position="56"/>
        <end position="190"/>
    </location>
</feature>
<dbReference type="AlphaFoldDB" id="A0AAX4JM13"/>
<protein>
    <recommendedName>
        <fullName evidence="6">Photolyase/cryptochrome alpha/beta domain-containing protein</fullName>
    </recommendedName>
</protein>
<keyword evidence="8" id="KW-1185">Reference proteome</keyword>
<dbReference type="Proteomes" id="UP001355207">
    <property type="component" value="Chromosome 1"/>
</dbReference>
<dbReference type="InterPro" id="IPR014729">
    <property type="entry name" value="Rossmann-like_a/b/a_fold"/>
</dbReference>
<evidence type="ECO:0000256" key="2">
    <source>
        <dbReference type="ARBA" id="ARBA00022630"/>
    </source>
</evidence>
<feature type="compositionally biased region" description="Basic and acidic residues" evidence="5">
    <location>
        <begin position="623"/>
        <end position="641"/>
    </location>
</feature>
<dbReference type="InterPro" id="IPR002081">
    <property type="entry name" value="Cryptochrome/DNA_photolyase_1"/>
</dbReference>
<evidence type="ECO:0000256" key="1">
    <source>
        <dbReference type="ARBA" id="ARBA00005862"/>
    </source>
</evidence>
<feature type="region of interest" description="Disordered" evidence="5">
    <location>
        <begin position="623"/>
        <end position="661"/>
    </location>
</feature>
<organism evidence="7 8">
    <name type="scientific">Kwoniella dendrophila CBS 6074</name>
    <dbReference type="NCBI Taxonomy" id="1295534"/>
    <lineage>
        <taxon>Eukaryota</taxon>
        <taxon>Fungi</taxon>
        <taxon>Dikarya</taxon>
        <taxon>Basidiomycota</taxon>
        <taxon>Agaricomycotina</taxon>
        <taxon>Tremellomycetes</taxon>
        <taxon>Tremellales</taxon>
        <taxon>Cryptococcaceae</taxon>
        <taxon>Kwoniella</taxon>
    </lineage>
</organism>
<dbReference type="GO" id="GO:0032922">
    <property type="term" value="P:circadian regulation of gene expression"/>
    <property type="evidence" value="ECO:0007669"/>
    <property type="project" value="TreeGrafter"/>
</dbReference>
<keyword evidence="3 4" id="KW-0274">FAD</keyword>
<dbReference type="SUPFAM" id="SSF48173">
    <property type="entry name" value="Cryptochrome/photolyase FAD-binding domain"/>
    <property type="match status" value="1"/>
</dbReference>
<sequence>MTKPKSTKTSQTSTSISTHKSPKKEVPLSELPKPTIISPKKSKNKSTLRDDDEGGARVLYWHRTDLRLTDLPALVRALEEIKDIKGFWPIWCFDPEYVYKHRVGLNRWNFLLESMNNLSEQYEKRNDKQKLWTFRGRPEFIIRKLKLDWGITHLCFEKDSNAYSKVRDEKVFALAEELGIRVISTPGRHLYDPDDVIKLNKGKPTMTLHQWQSVTSKMGDIEKPAPTPESLPDPGSIKLEDNHEEDWGKYEGVDLNADVRTGKDTCFESIIGPLSDPFSVPTMAQMGFEEATTTIKGGTIEGHKRLDLFLGDPDKVGTFSKPHSEPTSLEPSTTLLSPYIKFGCIGIRELWWGCKDVVEKWKEDTGGKGETKEPENMFGQLQFRDMYACAEAAIPHFERIRGNSVCKYIAWNLQNQYDLNGNEILPRPIDKDDEESEKRLNAWKFGKTGFPWIDACMRQLKYEGWIHHLARHSVACFLTRGQCYISWERGMEVFDEWLIDWDPASNPGNWMWLSASAFYSQYFRVYGLVSWPQKTDKTGALVRKYCPELKDFPDKYIYSPHLAPLAVQEKAKCIIGKDYPSPILDEHLEKDLCIARIKDAYHLNYHGNDQDVLDGTAEKKLKEIHEQNGHTHEQKKEEDVKKRKRDGAGALDKFVKREKVN</sequence>
<evidence type="ECO:0000256" key="3">
    <source>
        <dbReference type="ARBA" id="ARBA00022827"/>
    </source>
</evidence>
<keyword evidence="2 4" id="KW-0285">Flavoprotein</keyword>
<dbReference type="PANTHER" id="PTHR11455">
    <property type="entry name" value="CRYPTOCHROME"/>
    <property type="match status" value="1"/>
</dbReference>
<dbReference type="PANTHER" id="PTHR11455:SF9">
    <property type="entry name" value="CRYPTOCHROME CIRCADIAN CLOCK 5 ISOFORM X1"/>
    <property type="match status" value="1"/>
</dbReference>
<accession>A0AAX4JM13</accession>
<name>A0AAX4JM13_9TREE</name>
<proteinExistence type="inferred from homology"/>
<dbReference type="Pfam" id="PF03441">
    <property type="entry name" value="FAD_binding_7"/>
    <property type="match status" value="1"/>
</dbReference>
<dbReference type="GO" id="GO:0005737">
    <property type="term" value="C:cytoplasm"/>
    <property type="evidence" value="ECO:0007669"/>
    <property type="project" value="TreeGrafter"/>
</dbReference>
<evidence type="ECO:0000313" key="8">
    <source>
        <dbReference type="Proteomes" id="UP001355207"/>
    </source>
</evidence>
<dbReference type="EMBL" id="CP144098">
    <property type="protein sequence ID" value="WWC85590.1"/>
    <property type="molecule type" value="Genomic_DNA"/>
</dbReference>
<dbReference type="Pfam" id="PF00875">
    <property type="entry name" value="DNA_photolyase"/>
    <property type="match status" value="1"/>
</dbReference>
<dbReference type="Gene3D" id="1.10.579.10">
    <property type="entry name" value="DNA Cyclobutane Dipyrimidine Photolyase, subunit A, domain 3"/>
    <property type="match status" value="1"/>
</dbReference>
<dbReference type="GO" id="GO:0003904">
    <property type="term" value="F:deoxyribodipyrimidine photo-lyase activity"/>
    <property type="evidence" value="ECO:0007669"/>
    <property type="project" value="TreeGrafter"/>
</dbReference>
<evidence type="ECO:0000256" key="5">
    <source>
        <dbReference type="SAM" id="MobiDB-lite"/>
    </source>
</evidence>
<dbReference type="PROSITE" id="PS51645">
    <property type="entry name" value="PHR_CRY_ALPHA_BETA"/>
    <property type="match status" value="1"/>
</dbReference>
<feature type="binding site" evidence="4">
    <location>
        <begin position="500"/>
        <end position="502"/>
    </location>
    <ligand>
        <name>FAD</name>
        <dbReference type="ChEBI" id="CHEBI:57692"/>
    </ligand>
</feature>
<feature type="binding site" evidence="4">
    <location>
        <begin position="380"/>
        <end position="387"/>
    </location>
    <ligand>
        <name>FAD</name>
        <dbReference type="ChEBI" id="CHEBI:57692"/>
    </ligand>
</feature>
<dbReference type="InterPro" id="IPR005101">
    <property type="entry name" value="Cryptochr/Photolyase_FAD-bd"/>
</dbReference>
<dbReference type="GO" id="GO:0071949">
    <property type="term" value="F:FAD binding"/>
    <property type="evidence" value="ECO:0007669"/>
    <property type="project" value="TreeGrafter"/>
</dbReference>
<dbReference type="Gene3D" id="1.25.40.80">
    <property type="match status" value="1"/>
</dbReference>
<dbReference type="GO" id="GO:0043153">
    <property type="term" value="P:entrainment of circadian clock by photoperiod"/>
    <property type="evidence" value="ECO:0007669"/>
    <property type="project" value="TreeGrafter"/>
</dbReference>
<feature type="binding site" evidence="4">
    <location>
        <begin position="333"/>
        <end position="337"/>
    </location>
    <ligand>
        <name>FAD</name>
        <dbReference type="ChEBI" id="CHEBI:57692"/>
    </ligand>
</feature>
<comment type="similarity">
    <text evidence="1">Belongs to the DNA photolyase class-1 family.</text>
</comment>
<dbReference type="RefSeq" id="XP_066072353.1">
    <property type="nucleotide sequence ID" value="XM_066216256.1"/>
</dbReference>
<comment type="cofactor">
    <cofactor evidence="4">
        <name>FAD</name>
        <dbReference type="ChEBI" id="CHEBI:57692"/>
    </cofactor>
    <text evidence="4">Binds 1 FAD per subunit.</text>
</comment>
<dbReference type="GO" id="GO:0005634">
    <property type="term" value="C:nucleus"/>
    <property type="evidence" value="ECO:0007669"/>
    <property type="project" value="TreeGrafter"/>
</dbReference>